<dbReference type="Proteomes" id="UP000214588">
    <property type="component" value="Unassembled WGS sequence"/>
</dbReference>
<protein>
    <recommendedName>
        <fullName evidence="2">Methyltransferase domain-containing protein</fullName>
    </recommendedName>
</protein>
<keyword evidence="4" id="KW-1185">Reference proteome</keyword>
<keyword evidence="1" id="KW-0808">Transferase</keyword>
<evidence type="ECO:0000259" key="2">
    <source>
        <dbReference type="Pfam" id="PF13649"/>
    </source>
</evidence>
<accession>A0A226BZ35</accession>
<proteinExistence type="predicted"/>
<organism evidence="3 4">
    <name type="scientific">Natranaerobius trueperi</name>
    <dbReference type="NCBI Taxonomy" id="759412"/>
    <lineage>
        <taxon>Bacteria</taxon>
        <taxon>Bacillati</taxon>
        <taxon>Bacillota</taxon>
        <taxon>Clostridia</taxon>
        <taxon>Natranaerobiales</taxon>
        <taxon>Natranaerobiaceae</taxon>
        <taxon>Natranaerobius</taxon>
    </lineage>
</organism>
<dbReference type="AlphaFoldDB" id="A0A226BZ35"/>
<gene>
    <name evidence="3" type="ORF">CDO51_07685</name>
</gene>
<dbReference type="Pfam" id="PF13649">
    <property type="entry name" value="Methyltransf_25"/>
    <property type="match status" value="1"/>
</dbReference>
<evidence type="ECO:0000256" key="1">
    <source>
        <dbReference type="ARBA" id="ARBA00022679"/>
    </source>
</evidence>
<dbReference type="InterPro" id="IPR029063">
    <property type="entry name" value="SAM-dependent_MTases_sf"/>
</dbReference>
<comment type="caution">
    <text evidence="3">The sequence shown here is derived from an EMBL/GenBank/DDBJ whole genome shotgun (WGS) entry which is preliminary data.</text>
</comment>
<dbReference type="SUPFAM" id="SSF53335">
    <property type="entry name" value="S-adenosyl-L-methionine-dependent methyltransferases"/>
    <property type="match status" value="1"/>
</dbReference>
<dbReference type="Gene3D" id="2.20.25.110">
    <property type="entry name" value="S-adenosyl-L-methionine-dependent methyltransferases"/>
    <property type="match status" value="1"/>
</dbReference>
<name>A0A226BZ35_9FIRM</name>
<dbReference type="EMBL" id="NIQC01000015">
    <property type="protein sequence ID" value="OWZ83584.1"/>
    <property type="molecule type" value="Genomic_DNA"/>
</dbReference>
<dbReference type="PANTHER" id="PTHR43861">
    <property type="entry name" value="TRANS-ACONITATE 2-METHYLTRANSFERASE-RELATED"/>
    <property type="match status" value="1"/>
</dbReference>
<sequence length="248" mass="28189">MTLYQKLAQHYDSLFPVSDKKISWIQKALELRKSDKVLDLGCGTGSYVVSFAERGHEAYGIDSDYGMIDKAIKTIEKRNLNKAHVAVGDILEQYPFESTYNGIMCIGNTLPHLQSVDEVANSLELAKNHLSDDGVLIIQTVNYDLNGIENKTFPTLTAKEGRVRFNRHYSPKSEIKVNFHTELEIDQANCDNNDTEVYHSTIELLCLRKHNLEKILLDLDFRNIDFYCGFTDKLWDYDGSGTVAIAKK</sequence>
<dbReference type="GO" id="GO:0016740">
    <property type="term" value="F:transferase activity"/>
    <property type="evidence" value="ECO:0007669"/>
    <property type="project" value="UniProtKB-KW"/>
</dbReference>
<feature type="domain" description="Methyltransferase" evidence="2">
    <location>
        <begin position="37"/>
        <end position="134"/>
    </location>
</feature>
<dbReference type="InterPro" id="IPR041698">
    <property type="entry name" value="Methyltransf_25"/>
</dbReference>
<dbReference type="Gene3D" id="3.40.50.150">
    <property type="entry name" value="Vaccinia Virus protein VP39"/>
    <property type="match status" value="1"/>
</dbReference>
<evidence type="ECO:0000313" key="3">
    <source>
        <dbReference type="EMBL" id="OWZ83584.1"/>
    </source>
</evidence>
<dbReference type="CDD" id="cd02440">
    <property type="entry name" value="AdoMet_MTases"/>
    <property type="match status" value="1"/>
</dbReference>
<dbReference type="OrthoDB" id="9791837at2"/>
<evidence type="ECO:0000313" key="4">
    <source>
        <dbReference type="Proteomes" id="UP000214588"/>
    </source>
</evidence>
<reference evidence="3 4" key="1">
    <citation type="submission" date="2017-06" db="EMBL/GenBank/DDBJ databases">
        <title>Draft Genome Sequence of Natranaerobius trueperi halophilic, alkalithermophilic bacteria from soda lakes.</title>
        <authorList>
            <person name="Zhao B."/>
        </authorList>
    </citation>
    <scope>NUCLEOTIDE SEQUENCE [LARGE SCALE GENOMIC DNA]</scope>
    <source>
        <strain evidence="3 4">DSM 18760</strain>
    </source>
</reference>
<dbReference type="RefSeq" id="WP_089023705.1">
    <property type="nucleotide sequence ID" value="NZ_NIQC01000015.1"/>
</dbReference>